<accession>A0A5M9WLE2</accession>
<comment type="caution">
    <text evidence="2">The sequence shown here is derived from an EMBL/GenBank/DDBJ whole genome shotgun (WGS) entry which is preliminary data.</text>
</comment>
<proteinExistence type="predicted"/>
<evidence type="ECO:0000313" key="3">
    <source>
        <dbReference type="Proteomes" id="UP000323664"/>
    </source>
</evidence>
<gene>
    <name evidence="2" type="ORF">EC604_00065</name>
</gene>
<dbReference type="InterPro" id="IPR021338">
    <property type="entry name" value="DUF2953"/>
</dbReference>
<sequence>MEWSIQYRAFRSCISAKIGGFHGIREFFPARNAILDMIRIEGLEVRPVWIWLGGIGLFIALLIAAVLISNVHVHVIFRKHKSDDYANINVRLLYGFVRMNYEIPSIVFRNMKEGFLLKTEQSMNHSRGEVLGSEQVNKRKVKNWANEVKVMLRATEALKVWVRQTLRRVYITNLFWSTAVGVGDAAYTAMLSGWLWSIKSMIVGFLTYKMRFKTVPDLEVLPVWSEEMEFRTELDFKLRIRMMAIVIAGMRLLTRVLQVEGGWRMWFKLFREQRRKSKQKKKHRHIVEKEAR</sequence>
<dbReference type="EMBL" id="RIAS01000001">
    <property type="protein sequence ID" value="KAA8782238.1"/>
    <property type="molecule type" value="Genomic_DNA"/>
</dbReference>
<dbReference type="Pfam" id="PF11167">
    <property type="entry name" value="DUF2953"/>
    <property type="match status" value="1"/>
</dbReference>
<reference evidence="2 3" key="1">
    <citation type="journal article" date="2019" name="J. Ind. Microbiol. Biotechnol.">
        <title>Paenibacillus amylolyticus 27C64 has a diverse set of carbohydrate-active enzymes and complete pectin deconstruction system.</title>
        <authorList>
            <person name="Keggi C."/>
            <person name="Doran-Peterson J."/>
        </authorList>
    </citation>
    <scope>NUCLEOTIDE SEQUENCE [LARGE SCALE GENOMIC DNA]</scope>
    <source>
        <strain evidence="2 3">27C64</strain>
    </source>
</reference>
<dbReference type="Proteomes" id="UP000323664">
    <property type="component" value="Unassembled WGS sequence"/>
</dbReference>
<evidence type="ECO:0000313" key="2">
    <source>
        <dbReference type="EMBL" id="KAA8782238.1"/>
    </source>
</evidence>
<keyword evidence="1" id="KW-0812">Transmembrane</keyword>
<name>A0A5M9WLE2_PAEAM</name>
<keyword evidence="1" id="KW-0472">Membrane</keyword>
<dbReference type="AlphaFoldDB" id="A0A5M9WLE2"/>
<protein>
    <submittedName>
        <fullName evidence="2">DUF2953 domain-containing protein</fullName>
    </submittedName>
</protein>
<feature type="transmembrane region" description="Helical" evidence="1">
    <location>
        <begin position="174"/>
        <end position="196"/>
    </location>
</feature>
<evidence type="ECO:0000256" key="1">
    <source>
        <dbReference type="SAM" id="Phobius"/>
    </source>
</evidence>
<organism evidence="2 3">
    <name type="scientific">Paenibacillus amylolyticus</name>
    <dbReference type="NCBI Taxonomy" id="1451"/>
    <lineage>
        <taxon>Bacteria</taxon>
        <taxon>Bacillati</taxon>
        <taxon>Bacillota</taxon>
        <taxon>Bacilli</taxon>
        <taxon>Bacillales</taxon>
        <taxon>Paenibacillaceae</taxon>
        <taxon>Paenibacillus</taxon>
    </lineage>
</organism>
<feature type="transmembrane region" description="Helical" evidence="1">
    <location>
        <begin position="48"/>
        <end position="71"/>
    </location>
</feature>
<keyword evidence="1" id="KW-1133">Transmembrane helix</keyword>